<evidence type="ECO:0000313" key="1">
    <source>
        <dbReference type="EMBL" id="KAE8734370.1"/>
    </source>
</evidence>
<dbReference type="AlphaFoldDB" id="A0A6A3CYF8"/>
<evidence type="ECO:0000313" key="2">
    <source>
        <dbReference type="Proteomes" id="UP000436088"/>
    </source>
</evidence>
<protein>
    <submittedName>
        <fullName evidence="1">Histone-lysine N-methyltransferase ATX2-like</fullName>
    </submittedName>
</protein>
<name>A0A6A3CYF8_HIBSY</name>
<reference evidence="1" key="1">
    <citation type="submission" date="2019-09" db="EMBL/GenBank/DDBJ databases">
        <title>Draft genome information of white flower Hibiscus syriacus.</title>
        <authorList>
            <person name="Kim Y.-M."/>
        </authorList>
    </citation>
    <scope>NUCLEOTIDE SEQUENCE [LARGE SCALE GENOMIC DNA]</scope>
    <source>
        <strain evidence="1">YM2019G1</strain>
    </source>
</reference>
<comment type="caution">
    <text evidence="1">The sequence shown here is derived from an EMBL/GenBank/DDBJ whole genome shotgun (WGS) entry which is preliminary data.</text>
</comment>
<accession>A0A6A3CYF8</accession>
<dbReference type="Proteomes" id="UP000436088">
    <property type="component" value="Unassembled WGS sequence"/>
</dbReference>
<dbReference type="GO" id="GO:0008168">
    <property type="term" value="F:methyltransferase activity"/>
    <property type="evidence" value="ECO:0007669"/>
    <property type="project" value="UniProtKB-KW"/>
</dbReference>
<dbReference type="EMBL" id="VEPZ02000071">
    <property type="protein sequence ID" value="KAE8734370.1"/>
    <property type="molecule type" value="Genomic_DNA"/>
</dbReference>
<proteinExistence type="predicted"/>
<gene>
    <name evidence="1" type="ORF">F3Y22_tig00000767pilonHSYRG00021</name>
</gene>
<dbReference type="GO" id="GO:0032259">
    <property type="term" value="P:methylation"/>
    <property type="evidence" value="ECO:0007669"/>
    <property type="project" value="UniProtKB-KW"/>
</dbReference>
<sequence>MGNRNYSSQGGAKGGHGASRLKSQLSFTIQDSLSQISEVSENLVDGVNSNGNRQNAAHSFEAAGFGMDSWDIQTPMRFLPHQARGLKISMAIFTNVSMPWKLRYQSWKNNLTFSLPQTTLEMATVEQLLHTPEDSVPCKIRASVDVRLTLEALLKDKRATQICWTWPCSILKVFKMKFSGSDIESIYDMHVHETPQRNGNLYMRGPKFD</sequence>
<organism evidence="1 2">
    <name type="scientific">Hibiscus syriacus</name>
    <name type="common">Rose of Sharon</name>
    <dbReference type="NCBI Taxonomy" id="106335"/>
    <lineage>
        <taxon>Eukaryota</taxon>
        <taxon>Viridiplantae</taxon>
        <taxon>Streptophyta</taxon>
        <taxon>Embryophyta</taxon>
        <taxon>Tracheophyta</taxon>
        <taxon>Spermatophyta</taxon>
        <taxon>Magnoliopsida</taxon>
        <taxon>eudicotyledons</taxon>
        <taxon>Gunneridae</taxon>
        <taxon>Pentapetalae</taxon>
        <taxon>rosids</taxon>
        <taxon>malvids</taxon>
        <taxon>Malvales</taxon>
        <taxon>Malvaceae</taxon>
        <taxon>Malvoideae</taxon>
        <taxon>Hibiscus</taxon>
    </lineage>
</organism>
<keyword evidence="2" id="KW-1185">Reference proteome</keyword>